<dbReference type="AlphaFoldDB" id="K2MY50"/>
<gene>
    <name evidence="6" type="ORF">NA2_20674</name>
</gene>
<accession>K2MY50</accession>
<dbReference type="Gene3D" id="2.40.50.100">
    <property type="match status" value="1"/>
</dbReference>
<dbReference type="Proteomes" id="UP000006786">
    <property type="component" value="Unassembled WGS sequence"/>
</dbReference>
<reference evidence="6 7" key="1">
    <citation type="journal article" date="2012" name="J. Bacteriol.">
        <title>Genome Sequence of Nitratireductor pacificus Type Strain pht-3B.</title>
        <authorList>
            <person name="Lai Q."/>
            <person name="Li G."/>
            <person name="Shao Z."/>
        </authorList>
    </citation>
    <scope>NUCLEOTIDE SEQUENCE [LARGE SCALE GENOMIC DNA]</scope>
    <source>
        <strain evidence="7">pht-3B</strain>
    </source>
</reference>
<dbReference type="CDD" id="cd06250">
    <property type="entry name" value="M14_PaAOTO_like"/>
    <property type="match status" value="1"/>
</dbReference>
<feature type="domain" description="Succinylglutamate desuccinylase/Aspartoacylase catalytic" evidence="5">
    <location>
        <begin position="33"/>
        <end position="113"/>
    </location>
</feature>
<keyword evidence="2" id="KW-0479">Metal-binding</keyword>
<evidence type="ECO:0000259" key="5">
    <source>
        <dbReference type="Pfam" id="PF24827"/>
    </source>
</evidence>
<dbReference type="GO" id="GO:0046872">
    <property type="term" value="F:metal ion binding"/>
    <property type="evidence" value="ECO:0007669"/>
    <property type="project" value="UniProtKB-KW"/>
</dbReference>
<protein>
    <recommendedName>
        <fullName evidence="5">Succinylglutamate desuccinylase/Aspartoacylase catalytic domain-containing protein</fullName>
    </recommendedName>
</protein>
<dbReference type="PANTHER" id="PTHR37326:SF1">
    <property type="entry name" value="BLL3975 PROTEIN"/>
    <property type="match status" value="1"/>
</dbReference>
<evidence type="ECO:0000313" key="6">
    <source>
        <dbReference type="EMBL" id="EKF16923.1"/>
    </source>
</evidence>
<dbReference type="PANTHER" id="PTHR37326">
    <property type="entry name" value="BLL3975 PROTEIN"/>
    <property type="match status" value="1"/>
</dbReference>
<dbReference type="EMBL" id="AMRM01000035">
    <property type="protein sequence ID" value="EKF16923.1"/>
    <property type="molecule type" value="Genomic_DNA"/>
</dbReference>
<dbReference type="PATRIC" id="fig|391937.3.peg.4237"/>
<evidence type="ECO:0000313" key="7">
    <source>
        <dbReference type="Proteomes" id="UP000006786"/>
    </source>
</evidence>
<comment type="caution">
    <text evidence="6">The sequence shown here is derived from an EMBL/GenBank/DDBJ whole genome shotgun (WGS) entry which is preliminary data.</text>
</comment>
<dbReference type="Pfam" id="PF24827">
    <property type="entry name" value="AstE_AspA_cat"/>
    <property type="match status" value="1"/>
</dbReference>
<comment type="cofactor">
    <cofactor evidence="1">
        <name>Zn(2+)</name>
        <dbReference type="ChEBI" id="CHEBI:29105"/>
    </cofactor>
</comment>
<organism evidence="6 7">
    <name type="scientific">Nitratireductor pacificus pht-3B</name>
    <dbReference type="NCBI Taxonomy" id="391937"/>
    <lineage>
        <taxon>Bacteria</taxon>
        <taxon>Pseudomonadati</taxon>
        <taxon>Pseudomonadota</taxon>
        <taxon>Alphaproteobacteria</taxon>
        <taxon>Hyphomicrobiales</taxon>
        <taxon>Phyllobacteriaceae</taxon>
        <taxon>Nitratireductor</taxon>
    </lineage>
</organism>
<dbReference type="Gene3D" id="3.40.630.10">
    <property type="entry name" value="Zn peptidases"/>
    <property type="match status" value="1"/>
</dbReference>
<dbReference type="InterPro" id="IPR055438">
    <property type="entry name" value="AstE_AspA_cat"/>
</dbReference>
<dbReference type="InterPro" id="IPR053138">
    <property type="entry name" value="N-alpha-Ac-DABA_deacetylase"/>
</dbReference>
<name>K2MY50_9HYPH</name>
<keyword evidence="3" id="KW-0378">Hydrolase</keyword>
<evidence type="ECO:0000256" key="2">
    <source>
        <dbReference type="ARBA" id="ARBA00022723"/>
    </source>
</evidence>
<sequence length="382" mass="42174">MPRNTEVIALPTMTPGTGRNLTVHRFGRQGARPKVYIHAALHADELPATMVVHHLMPMLETAEAEGRIKGEIIVVPVANPIGLNQNLGSYFSGRFDLSTRENYNRNFPADWNVVADAVRDRLTHDAEANVSLIRDAAYAYVAEQKPASELDALRWKLLELSVDADYVLDLHCAATALVYLMIYKDCLDIGGCELSADIGSRASFLIDWYPDKRTFMTTTASLWSRVREAVPELPVPQGLMSCVVEYRGRLDVSDALGRPDAENLLRFLMRRGVVEGRFDPPPQALCAPVPVSHMVLVTAPAGGVVVYNKMLGEPIKAGDVVCEIINPLDPDTARARTPVHAPVDGIVFDTRNDHLARPGSVVYRMCSDQPQDRRVDQAPQDD</sequence>
<keyword evidence="4" id="KW-0862">Zinc</keyword>
<keyword evidence="7" id="KW-1185">Reference proteome</keyword>
<dbReference type="eggNOG" id="COG3608">
    <property type="taxonomic scope" value="Bacteria"/>
</dbReference>
<evidence type="ECO:0000256" key="3">
    <source>
        <dbReference type="ARBA" id="ARBA00022801"/>
    </source>
</evidence>
<dbReference type="SUPFAM" id="SSF53187">
    <property type="entry name" value="Zn-dependent exopeptidases"/>
    <property type="match status" value="1"/>
</dbReference>
<evidence type="ECO:0000256" key="1">
    <source>
        <dbReference type="ARBA" id="ARBA00001947"/>
    </source>
</evidence>
<evidence type="ECO:0000256" key="4">
    <source>
        <dbReference type="ARBA" id="ARBA00022833"/>
    </source>
</evidence>
<proteinExistence type="predicted"/>
<dbReference type="GO" id="GO:0016788">
    <property type="term" value="F:hydrolase activity, acting on ester bonds"/>
    <property type="evidence" value="ECO:0007669"/>
    <property type="project" value="InterPro"/>
</dbReference>